<evidence type="ECO:0000259" key="3">
    <source>
        <dbReference type="Pfam" id="PF10708"/>
    </source>
</evidence>
<name>A0A4V0YGX7_9MICO</name>
<evidence type="ECO:0000313" key="4">
    <source>
        <dbReference type="EMBL" id="QAY72751.1"/>
    </source>
</evidence>
<dbReference type="OrthoDB" id="5244233at2"/>
<protein>
    <submittedName>
        <fullName evidence="4">DUF2510 domain-containing protein</fullName>
    </submittedName>
</protein>
<gene>
    <name evidence="4" type="ORF">ET445_04750</name>
</gene>
<dbReference type="EMBL" id="CP035491">
    <property type="protein sequence ID" value="QAY72751.1"/>
    <property type="molecule type" value="Genomic_DNA"/>
</dbReference>
<accession>A0A4V0YGX7</accession>
<reference evidence="4 5" key="1">
    <citation type="submission" date="2019-01" db="EMBL/GenBank/DDBJ databases">
        <title>Genome sequencing of strain FW100M-8.</title>
        <authorList>
            <person name="Heo J."/>
            <person name="Kim S.-J."/>
            <person name="Kim J.-S."/>
            <person name="Hong S.-B."/>
            <person name="Kwon S.-W."/>
        </authorList>
    </citation>
    <scope>NUCLEOTIDE SEQUENCE [LARGE SCALE GENOMIC DNA]</scope>
    <source>
        <strain evidence="4 5">FW100M-8</strain>
    </source>
</reference>
<dbReference type="AlphaFoldDB" id="A0A4V0YGX7"/>
<dbReference type="Pfam" id="PF10708">
    <property type="entry name" value="DUF2510"/>
    <property type="match status" value="1"/>
</dbReference>
<evidence type="ECO:0000256" key="2">
    <source>
        <dbReference type="SAM" id="Phobius"/>
    </source>
</evidence>
<keyword evidence="5" id="KW-1185">Reference proteome</keyword>
<feature type="transmembrane region" description="Helical" evidence="2">
    <location>
        <begin position="137"/>
        <end position="156"/>
    </location>
</feature>
<feature type="transmembrane region" description="Helical" evidence="2">
    <location>
        <begin position="104"/>
        <end position="125"/>
    </location>
</feature>
<feature type="transmembrane region" description="Helical" evidence="2">
    <location>
        <begin position="168"/>
        <end position="186"/>
    </location>
</feature>
<feature type="region of interest" description="Disordered" evidence="1">
    <location>
        <begin position="9"/>
        <end position="35"/>
    </location>
</feature>
<evidence type="ECO:0000256" key="1">
    <source>
        <dbReference type="SAM" id="MobiDB-lite"/>
    </source>
</evidence>
<keyword evidence="2" id="KW-1133">Transmembrane helix</keyword>
<proteinExistence type="predicted"/>
<sequence>MPGAFSFACPVDNDGPGHPSAGSLGGHPTSVPPQEIHVTDNATAFAPGWYPDPSNEKPLRWYDGRVWTRHVSVEGGSAPAVRPEGGKADAAPSLPVGSKVYTTWIWVLAALPLVSYPFAAVLDYAERSGAGWLPSDLTWVVALGFAVWFAVLDFRALGDLGYSNRFSWAWVILAISVYPIGRSIRVAREAGGRGLRPLWITLAGFAVLVAIWFVQAAGGNTYGFPISIHTSHSVSHSETVTVG</sequence>
<keyword evidence="2" id="KW-0812">Transmembrane</keyword>
<evidence type="ECO:0000313" key="5">
    <source>
        <dbReference type="Proteomes" id="UP000291259"/>
    </source>
</evidence>
<feature type="domain" description="DUF2510" evidence="3">
    <location>
        <begin position="47"/>
        <end position="78"/>
    </location>
</feature>
<dbReference type="KEGG" id="agf:ET445_04750"/>
<organism evidence="4 5">
    <name type="scientific">Agromyces protaetiae</name>
    <dbReference type="NCBI Taxonomy" id="2509455"/>
    <lineage>
        <taxon>Bacteria</taxon>
        <taxon>Bacillati</taxon>
        <taxon>Actinomycetota</taxon>
        <taxon>Actinomycetes</taxon>
        <taxon>Micrococcales</taxon>
        <taxon>Microbacteriaceae</taxon>
        <taxon>Agromyces</taxon>
    </lineage>
</organism>
<dbReference type="Proteomes" id="UP000291259">
    <property type="component" value="Chromosome"/>
</dbReference>
<keyword evidence="2" id="KW-0472">Membrane</keyword>
<dbReference type="InterPro" id="IPR018929">
    <property type="entry name" value="DUF2510"/>
</dbReference>
<feature type="transmembrane region" description="Helical" evidence="2">
    <location>
        <begin position="198"/>
        <end position="217"/>
    </location>
</feature>